<dbReference type="Gene3D" id="3.10.100.10">
    <property type="entry name" value="Mannose-Binding Protein A, subunit A"/>
    <property type="match status" value="1"/>
</dbReference>
<dbReference type="InterPro" id="IPR016187">
    <property type="entry name" value="CTDL_fold"/>
</dbReference>
<name>A0AAZ3QD32_ONCTS</name>
<feature type="chain" id="PRO_5044318539" description="C-type lectin domain-containing protein" evidence="7">
    <location>
        <begin position="22"/>
        <end position="145"/>
    </location>
</feature>
<dbReference type="Pfam" id="PF00059">
    <property type="entry name" value="Lectin_C"/>
    <property type="match status" value="1"/>
</dbReference>
<keyword evidence="6" id="KW-0472">Membrane</keyword>
<evidence type="ECO:0000256" key="4">
    <source>
        <dbReference type="ARBA" id="ARBA00022734"/>
    </source>
</evidence>
<evidence type="ECO:0000256" key="1">
    <source>
        <dbReference type="ARBA" id="ARBA00004479"/>
    </source>
</evidence>
<dbReference type="PANTHER" id="PTHR14789:SF2">
    <property type="entry name" value="LAYILIN"/>
    <property type="match status" value="1"/>
</dbReference>
<feature type="domain" description="C-type lectin" evidence="8">
    <location>
        <begin position="40"/>
        <end position="137"/>
    </location>
</feature>
<reference evidence="9" key="2">
    <citation type="submission" date="2025-08" db="UniProtKB">
        <authorList>
            <consortium name="Ensembl"/>
        </authorList>
    </citation>
    <scope>IDENTIFICATION</scope>
</reference>
<dbReference type="InterPro" id="IPR016186">
    <property type="entry name" value="C-type_lectin-like/link_sf"/>
</dbReference>
<evidence type="ECO:0000259" key="8">
    <source>
        <dbReference type="PROSITE" id="PS50041"/>
    </source>
</evidence>
<evidence type="ECO:0000313" key="9">
    <source>
        <dbReference type="Ensembl" id="ENSOTSP00005127207.1"/>
    </source>
</evidence>
<evidence type="ECO:0000256" key="7">
    <source>
        <dbReference type="SAM" id="SignalP"/>
    </source>
</evidence>
<dbReference type="SUPFAM" id="SSF56436">
    <property type="entry name" value="C-type lectin-like"/>
    <property type="match status" value="1"/>
</dbReference>
<evidence type="ECO:0000313" key="10">
    <source>
        <dbReference type="Proteomes" id="UP000694402"/>
    </source>
</evidence>
<keyword evidence="5" id="KW-1133">Transmembrane helix</keyword>
<reference evidence="10" key="1">
    <citation type="journal article" date="2018" name="PLoS ONE">
        <title>Chinook salmon (Oncorhynchus tshawytscha) genome and transcriptome.</title>
        <authorList>
            <person name="Christensen K.A."/>
            <person name="Leong J.S."/>
            <person name="Sakhrani D."/>
            <person name="Biagi C.A."/>
            <person name="Minkley D.R."/>
            <person name="Withler R.E."/>
            <person name="Rondeau E.B."/>
            <person name="Koop B.F."/>
            <person name="Devlin R.H."/>
        </authorList>
    </citation>
    <scope>NUCLEOTIDE SEQUENCE [LARGE SCALE GENOMIC DNA]</scope>
</reference>
<organism evidence="9 10">
    <name type="scientific">Oncorhynchus tshawytscha</name>
    <name type="common">Chinook salmon</name>
    <name type="synonym">Salmo tshawytscha</name>
    <dbReference type="NCBI Taxonomy" id="74940"/>
    <lineage>
        <taxon>Eukaryota</taxon>
        <taxon>Metazoa</taxon>
        <taxon>Chordata</taxon>
        <taxon>Craniata</taxon>
        <taxon>Vertebrata</taxon>
        <taxon>Euteleostomi</taxon>
        <taxon>Actinopterygii</taxon>
        <taxon>Neopterygii</taxon>
        <taxon>Teleostei</taxon>
        <taxon>Protacanthopterygii</taxon>
        <taxon>Salmoniformes</taxon>
        <taxon>Salmonidae</taxon>
        <taxon>Salmoninae</taxon>
        <taxon>Oncorhynchus</taxon>
    </lineage>
</organism>
<dbReference type="InterPro" id="IPR051505">
    <property type="entry name" value="C-type_lectin_domain"/>
</dbReference>
<keyword evidence="2" id="KW-0812">Transmembrane</keyword>
<dbReference type="Ensembl" id="ENSOTST00005176282.1">
    <property type="protein sequence ID" value="ENSOTSP00005127207.1"/>
    <property type="gene ID" value="ENSOTSG00005048105.1"/>
</dbReference>
<dbReference type="AlphaFoldDB" id="A0AAZ3QD32"/>
<dbReference type="GO" id="GO:0016020">
    <property type="term" value="C:membrane"/>
    <property type="evidence" value="ECO:0007669"/>
    <property type="project" value="UniProtKB-SubCell"/>
</dbReference>
<evidence type="ECO:0000256" key="2">
    <source>
        <dbReference type="ARBA" id="ARBA00022692"/>
    </source>
</evidence>
<evidence type="ECO:0000256" key="3">
    <source>
        <dbReference type="ARBA" id="ARBA00022729"/>
    </source>
</evidence>
<dbReference type="GO" id="GO:0005540">
    <property type="term" value="F:hyaluronic acid binding"/>
    <property type="evidence" value="ECO:0007669"/>
    <property type="project" value="TreeGrafter"/>
</dbReference>
<sequence length="145" mass="16578">MGLYMYLLALLNLLDYRLSVGLKTAPLVFSAGQRVCRVDRGRPCYKLAYFSDPGRRLSFLEAKLACRRDGGELLSVESPAEQRIIEQLVTELRPSDGDFWIGLRRNHGDTENIDDCPSQYYWTDGSLASFRWVCSKPRLHQVGLF</sequence>
<dbReference type="PROSITE" id="PS50041">
    <property type="entry name" value="C_TYPE_LECTIN_2"/>
    <property type="match status" value="1"/>
</dbReference>
<evidence type="ECO:0000256" key="6">
    <source>
        <dbReference type="ARBA" id="ARBA00023136"/>
    </source>
</evidence>
<dbReference type="GeneTree" id="ENSGT00390000001844"/>
<keyword evidence="10" id="KW-1185">Reference proteome</keyword>
<dbReference type="InterPro" id="IPR001304">
    <property type="entry name" value="C-type_lectin-like"/>
</dbReference>
<keyword evidence="3 7" id="KW-0732">Signal</keyword>
<keyword evidence="4" id="KW-0430">Lectin</keyword>
<accession>A0AAZ3QD32</accession>
<dbReference type="Proteomes" id="UP000694402">
    <property type="component" value="Unassembled WGS sequence"/>
</dbReference>
<comment type="subcellular location">
    <subcellularLocation>
        <location evidence="1">Membrane</location>
        <topology evidence="1">Single-pass type I membrane protein</topology>
    </subcellularLocation>
</comment>
<reference evidence="9" key="3">
    <citation type="submission" date="2025-09" db="UniProtKB">
        <authorList>
            <consortium name="Ensembl"/>
        </authorList>
    </citation>
    <scope>IDENTIFICATION</scope>
</reference>
<dbReference type="GO" id="GO:0030246">
    <property type="term" value="F:carbohydrate binding"/>
    <property type="evidence" value="ECO:0007669"/>
    <property type="project" value="UniProtKB-KW"/>
</dbReference>
<proteinExistence type="predicted"/>
<protein>
    <recommendedName>
        <fullName evidence="8">C-type lectin domain-containing protein</fullName>
    </recommendedName>
</protein>
<evidence type="ECO:0000256" key="5">
    <source>
        <dbReference type="ARBA" id="ARBA00022989"/>
    </source>
</evidence>
<feature type="signal peptide" evidence="7">
    <location>
        <begin position="1"/>
        <end position="21"/>
    </location>
</feature>
<dbReference type="PANTHER" id="PTHR14789">
    <property type="entry name" value="CHONDROLECTIN VARIANT CHODLFDELTAE"/>
    <property type="match status" value="1"/>
</dbReference>